<dbReference type="Proteomes" id="UP000799771">
    <property type="component" value="Unassembled WGS sequence"/>
</dbReference>
<dbReference type="InterPro" id="IPR028458">
    <property type="entry name" value="Twinfilin"/>
</dbReference>
<evidence type="ECO:0000256" key="4">
    <source>
        <dbReference type="ARBA" id="ARBA00022737"/>
    </source>
</evidence>
<keyword evidence="10" id="KW-1185">Reference proteome</keyword>
<keyword evidence="6" id="KW-0206">Cytoskeleton</keyword>
<organism evidence="9 10">
    <name type="scientific">Dothidotthia symphoricarpi CBS 119687</name>
    <dbReference type="NCBI Taxonomy" id="1392245"/>
    <lineage>
        <taxon>Eukaryota</taxon>
        <taxon>Fungi</taxon>
        <taxon>Dikarya</taxon>
        <taxon>Ascomycota</taxon>
        <taxon>Pezizomycotina</taxon>
        <taxon>Dothideomycetes</taxon>
        <taxon>Pleosporomycetidae</taxon>
        <taxon>Pleosporales</taxon>
        <taxon>Dothidotthiaceae</taxon>
        <taxon>Dothidotthia</taxon>
    </lineage>
</organism>
<evidence type="ECO:0000256" key="2">
    <source>
        <dbReference type="ARBA" id="ARBA00009557"/>
    </source>
</evidence>
<gene>
    <name evidence="9" type="ORF">P153DRAFT_399491</name>
</gene>
<keyword evidence="3" id="KW-0963">Cytoplasm</keyword>
<evidence type="ECO:0000256" key="6">
    <source>
        <dbReference type="ARBA" id="ARBA00023212"/>
    </source>
</evidence>
<dbReference type="Gene3D" id="3.40.20.10">
    <property type="entry name" value="Severin"/>
    <property type="match status" value="1"/>
</dbReference>
<dbReference type="GeneID" id="54412164"/>
<sequence>MSGICYPKMKKAQIVTPAVDEAFKAFLTDTIYLALPLMLVDDTLLPLAPIRPRDLDSSFQSSLNQLDDILNTRIPLYLFLRRNNSVTAITYVPYLSKEPHRAFFLENRHDLVRQLGEEHLSSSLICKEIGEITDARSWAERDEHEQSCTEMEGTLNGGIKDMGHKQNKCRLCDRRMKNPIDDNAVDALKKLYSSGATVQISVDITINTLKLNFFTLLPPEDVTARLPTERPSFTFYRHPSTNILYFIFCSPDSASVQERMKHTMAIPGLVNVHAEDNGVHVDQKIEIHDPADLVFEAKDDRIGKFRSLYLRNATEGTESTYSAMEADKSFFDAVE</sequence>
<dbReference type="GO" id="GO:0005737">
    <property type="term" value="C:cytoplasm"/>
    <property type="evidence" value="ECO:0007669"/>
    <property type="project" value="TreeGrafter"/>
</dbReference>
<dbReference type="GO" id="GO:0030042">
    <property type="term" value="P:actin filament depolymerization"/>
    <property type="evidence" value="ECO:0007669"/>
    <property type="project" value="TreeGrafter"/>
</dbReference>
<dbReference type="GO" id="GO:0051015">
    <property type="term" value="F:actin filament binding"/>
    <property type="evidence" value="ECO:0007669"/>
    <property type="project" value="TreeGrafter"/>
</dbReference>
<dbReference type="PANTHER" id="PTHR13759">
    <property type="entry name" value="TWINFILIN"/>
    <property type="match status" value="1"/>
</dbReference>
<dbReference type="GO" id="GO:0051016">
    <property type="term" value="P:barbed-end actin filament capping"/>
    <property type="evidence" value="ECO:0007669"/>
    <property type="project" value="TreeGrafter"/>
</dbReference>
<dbReference type="GO" id="GO:0005884">
    <property type="term" value="C:actin filament"/>
    <property type="evidence" value="ECO:0007669"/>
    <property type="project" value="TreeGrafter"/>
</dbReference>
<evidence type="ECO:0000256" key="5">
    <source>
        <dbReference type="ARBA" id="ARBA00023203"/>
    </source>
</evidence>
<evidence type="ECO:0000313" key="9">
    <source>
        <dbReference type="EMBL" id="KAF2126022.1"/>
    </source>
</evidence>
<dbReference type="Pfam" id="PF00241">
    <property type="entry name" value="Cofilin_ADF"/>
    <property type="match status" value="1"/>
</dbReference>
<name>A0A6A6A215_9PLEO</name>
<dbReference type="PANTHER" id="PTHR13759:SF1">
    <property type="entry name" value="TWINFILIN"/>
    <property type="match status" value="1"/>
</dbReference>
<dbReference type="SUPFAM" id="SSF55753">
    <property type="entry name" value="Actin depolymerizing proteins"/>
    <property type="match status" value="1"/>
</dbReference>
<dbReference type="InterPro" id="IPR029006">
    <property type="entry name" value="ADF-H/Gelsolin-like_dom_sf"/>
</dbReference>
<dbReference type="GO" id="GO:0003785">
    <property type="term" value="F:actin monomer binding"/>
    <property type="evidence" value="ECO:0007669"/>
    <property type="project" value="TreeGrafter"/>
</dbReference>
<comment type="subunit">
    <text evidence="7">Interacts with G-actin; ADP-actin form.</text>
</comment>
<dbReference type="EMBL" id="ML977514">
    <property type="protein sequence ID" value="KAF2126022.1"/>
    <property type="molecule type" value="Genomic_DNA"/>
</dbReference>
<evidence type="ECO:0000313" key="10">
    <source>
        <dbReference type="Proteomes" id="UP000799771"/>
    </source>
</evidence>
<keyword evidence="5" id="KW-0009">Actin-binding</keyword>
<dbReference type="OrthoDB" id="10006997at2759"/>
<proteinExistence type="inferred from homology"/>
<dbReference type="InterPro" id="IPR002108">
    <property type="entry name" value="ADF-H"/>
</dbReference>
<reference evidence="9" key="1">
    <citation type="journal article" date="2020" name="Stud. Mycol.">
        <title>101 Dothideomycetes genomes: a test case for predicting lifestyles and emergence of pathogens.</title>
        <authorList>
            <person name="Haridas S."/>
            <person name="Albert R."/>
            <person name="Binder M."/>
            <person name="Bloem J."/>
            <person name="Labutti K."/>
            <person name="Salamov A."/>
            <person name="Andreopoulos B."/>
            <person name="Baker S."/>
            <person name="Barry K."/>
            <person name="Bills G."/>
            <person name="Bluhm B."/>
            <person name="Cannon C."/>
            <person name="Castanera R."/>
            <person name="Culley D."/>
            <person name="Daum C."/>
            <person name="Ezra D."/>
            <person name="Gonzalez J."/>
            <person name="Henrissat B."/>
            <person name="Kuo A."/>
            <person name="Liang C."/>
            <person name="Lipzen A."/>
            <person name="Lutzoni F."/>
            <person name="Magnuson J."/>
            <person name="Mondo S."/>
            <person name="Nolan M."/>
            <person name="Ohm R."/>
            <person name="Pangilinan J."/>
            <person name="Park H.-J."/>
            <person name="Ramirez L."/>
            <person name="Alfaro M."/>
            <person name="Sun H."/>
            <person name="Tritt A."/>
            <person name="Yoshinaga Y."/>
            <person name="Zwiers L.-H."/>
            <person name="Turgeon B."/>
            <person name="Goodwin S."/>
            <person name="Spatafora J."/>
            <person name="Crous P."/>
            <person name="Grigoriev I."/>
        </authorList>
    </citation>
    <scope>NUCLEOTIDE SEQUENCE</scope>
    <source>
        <strain evidence="9">CBS 119687</strain>
    </source>
</reference>
<comment type="subcellular location">
    <subcellularLocation>
        <location evidence="1">Cytoplasm</location>
        <location evidence="1">Cytoskeleton</location>
    </subcellularLocation>
</comment>
<evidence type="ECO:0000259" key="8">
    <source>
        <dbReference type="Pfam" id="PF00241"/>
    </source>
</evidence>
<evidence type="ECO:0000256" key="3">
    <source>
        <dbReference type="ARBA" id="ARBA00022490"/>
    </source>
</evidence>
<evidence type="ECO:0000256" key="1">
    <source>
        <dbReference type="ARBA" id="ARBA00004245"/>
    </source>
</evidence>
<protein>
    <submittedName>
        <fullName evidence="9">Actin monomer binding protein-like protein</fullName>
    </submittedName>
</protein>
<dbReference type="RefSeq" id="XP_033520414.1">
    <property type="nucleotide sequence ID" value="XM_033671732.1"/>
</dbReference>
<dbReference type="AlphaFoldDB" id="A0A6A6A215"/>
<evidence type="ECO:0000256" key="7">
    <source>
        <dbReference type="ARBA" id="ARBA00038532"/>
    </source>
</evidence>
<keyword evidence="4" id="KW-0677">Repeat</keyword>
<accession>A0A6A6A215</accession>
<comment type="similarity">
    <text evidence="2">Belongs to the actin-binding proteins ADF family. Twinfilin subfamily.</text>
</comment>
<feature type="domain" description="ADF-H" evidence="8">
    <location>
        <begin position="179"/>
        <end position="297"/>
    </location>
</feature>